<organism evidence="1 2">
    <name type="scientific">Candidatus Hakubella thermalkaliphila</name>
    <dbReference type="NCBI Taxonomy" id="2754717"/>
    <lineage>
        <taxon>Bacteria</taxon>
        <taxon>Bacillati</taxon>
        <taxon>Actinomycetota</taxon>
        <taxon>Actinomycetota incertae sedis</taxon>
        <taxon>Candidatus Hakubellales</taxon>
        <taxon>Candidatus Hakubellaceae</taxon>
        <taxon>Candidatus Hakubella</taxon>
    </lineage>
</organism>
<dbReference type="EMBL" id="BLRX01000042">
    <property type="protein sequence ID" value="GFP25129.1"/>
    <property type="molecule type" value="Genomic_DNA"/>
</dbReference>
<name>A0A6V8NXY2_9ACTN</name>
<evidence type="ECO:0000313" key="1">
    <source>
        <dbReference type="EMBL" id="GFP25129.1"/>
    </source>
</evidence>
<protein>
    <submittedName>
        <fullName evidence="1">Uncharacterized protein</fullName>
    </submittedName>
</protein>
<dbReference type="AlphaFoldDB" id="A0A6V8NXY2"/>
<reference evidence="1 2" key="1">
    <citation type="journal article" date="2020" name="Front. Microbiol.">
        <title>Single-cell genomics of novel Actinobacteria with the Wood-Ljungdahl pathway discovered in a serpentinizing system.</title>
        <authorList>
            <person name="Merino N."/>
            <person name="Kawai M."/>
            <person name="Boyd E.S."/>
            <person name="Colman D.R."/>
            <person name="McGlynn S.E."/>
            <person name="Nealson K.H."/>
            <person name="Kurokawa K."/>
            <person name="Hongoh Y."/>
        </authorList>
    </citation>
    <scope>NUCLEOTIDE SEQUENCE [LARGE SCALE GENOMIC DNA]</scope>
    <source>
        <strain evidence="1 2">S25</strain>
    </source>
</reference>
<dbReference type="Proteomes" id="UP000543224">
    <property type="component" value="Unassembled WGS sequence"/>
</dbReference>
<comment type="caution">
    <text evidence="1">The sequence shown here is derived from an EMBL/GenBank/DDBJ whole genome shotgun (WGS) entry which is preliminary data.</text>
</comment>
<sequence length="25" mass="2979">MNKNLFKISPGFEDIMPAEYRELVH</sequence>
<proteinExistence type="predicted"/>
<accession>A0A6V8NXY2</accession>
<evidence type="ECO:0000313" key="2">
    <source>
        <dbReference type="Proteomes" id="UP000543224"/>
    </source>
</evidence>
<feature type="non-terminal residue" evidence="1">
    <location>
        <position position="25"/>
    </location>
</feature>
<gene>
    <name evidence="1" type="ORF">HKBW3S25_00579</name>
</gene>